<evidence type="ECO:0000313" key="2">
    <source>
        <dbReference type="EMBL" id="DAD47055.1"/>
    </source>
</evidence>
<keyword evidence="3" id="KW-1185">Reference proteome</keyword>
<evidence type="ECO:0000256" key="1">
    <source>
        <dbReference type="SAM" id="MobiDB-lite"/>
    </source>
</evidence>
<feature type="region of interest" description="Disordered" evidence="1">
    <location>
        <begin position="63"/>
        <end position="85"/>
    </location>
</feature>
<sequence>MVKNGGVLNEIDEGRKGNRNGWVFTRFGYEKGGEAHCCSSLVLIDRDNEQWLRGELMIKMKGRKGNRIGNKEDRRKGKKIEGRND</sequence>
<dbReference type="AlphaFoldDB" id="A0A822ZUM7"/>
<protein>
    <submittedName>
        <fullName evidence="2">Uncharacterized protein</fullName>
    </submittedName>
</protein>
<organism evidence="2 3">
    <name type="scientific">Nelumbo nucifera</name>
    <name type="common">Sacred lotus</name>
    <dbReference type="NCBI Taxonomy" id="4432"/>
    <lineage>
        <taxon>Eukaryota</taxon>
        <taxon>Viridiplantae</taxon>
        <taxon>Streptophyta</taxon>
        <taxon>Embryophyta</taxon>
        <taxon>Tracheophyta</taxon>
        <taxon>Spermatophyta</taxon>
        <taxon>Magnoliopsida</taxon>
        <taxon>Proteales</taxon>
        <taxon>Nelumbonaceae</taxon>
        <taxon>Nelumbo</taxon>
    </lineage>
</organism>
<gene>
    <name evidence="2" type="ORF">HUJ06_016992</name>
</gene>
<name>A0A822ZUM7_NELNU</name>
<feature type="compositionally biased region" description="Basic and acidic residues" evidence="1">
    <location>
        <begin position="69"/>
        <end position="85"/>
    </location>
</feature>
<reference evidence="2 3" key="1">
    <citation type="journal article" date="2020" name="Mol. Biol. Evol.">
        <title>Distinct Expression and Methylation Patterns for Genes with Different Fates following a Single Whole-Genome Duplication in Flowering Plants.</title>
        <authorList>
            <person name="Shi T."/>
            <person name="Rahmani R.S."/>
            <person name="Gugger P.F."/>
            <person name="Wang M."/>
            <person name="Li H."/>
            <person name="Zhang Y."/>
            <person name="Li Z."/>
            <person name="Wang Q."/>
            <person name="Van de Peer Y."/>
            <person name="Marchal K."/>
            <person name="Chen J."/>
        </authorList>
    </citation>
    <scope>NUCLEOTIDE SEQUENCE [LARGE SCALE GENOMIC DNA]</scope>
    <source>
        <tissue evidence="2">Leaf</tissue>
    </source>
</reference>
<dbReference type="EMBL" id="DUZY01000008">
    <property type="protein sequence ID" value="DAD47055.1"/>
    <property type="molecule type" value="Genomic_DNA"/>
</dbReference>
<proteinExistence type="predicted"/>
<accession>A0A822ZUM7</accession>
<comment type="caution">
    <text evidence="2">The sequence shown here is derived from an EMBL/GenBank/DDBJ whole genome shotgun (WGS) entry which is preliminary data.</text>
</comment>
<dbReference type="Proteomes" id="UP000607653">
    <property type="component" value="Unassembled WGS sequence"/>
</dbReference>
<evidence type="ECO:0000313" key="3">
    <source>
        <dbReference type="Proteomes" id="UP000607653"/>
    </source>
</evidence>